<proteinExistence type="predicted"/>
<dbReference type="RefSeq" id="WP_211315465.1">
    <property type="nucleotide sequence ID" value="NZ_QGGW01000003.1"/>
</dbReference>
<evidence type="ECO:0000313" key="1">
    <source>
        <dbReference type="EMBL" id="PWK60971.1"/>
    </source>
</evidence>
<dbReference type="AlphaFoldDB" id="A0A316GJL5"/>
<dbReference type="InterPro" id="IPR025528">
    <property type="entry name" value="BrnA_antitoxin"/>
</dbReference>
<comment type="caution">
    <text evidence="1">The sequence shown here is derived from an EMBL/GenBank/DDBJ whole genome shotgun (WGS) entry which is preliminary data.</text>
</comment>
<accession>A0A316GJL5</accession>
<dbReference type="EMBL" id="QGGW01000003">
    <property type="protein sequence ID" value="PWK60971.1"/>
    <property type="molecule type" value="Genomic_DNA"/>
</dbReference>
<organism evidence="1 2">
    <name type="scientific">Roseicyclus mahoneyensis</name>
    <dbReference type="NCBI Taxonomy" id="164332"/>
    <lineage>
        <taxon>Bacteria</taxon>
        <taxon>Pseudomonadati</taxon>
        <taxon>Pseudomonadota</taxon>
        <taxon>Alphaproteobacteria</taxon>
        <taxon>Rhodobacterales</taxon>
        <taxon>Roseobacteraceae</taxon>
        <taxon>Roseicyclus</taxon>
    </lineage>
</organism>
<dbReference type="Proteomes" id="UP000245708">
    <property type="component" value="Unassembled WGS sequence"/>
</dbReference>
<keyword evidence="2" id="KW-1185">Reference proteome</keyword>
<reference evidence="1 2" key="1">
    <citation type="submission" date="2018-05" db="EMBL/GenBank/DDBJ databases">
        <title>Genomic Encyclopedia of Type Strains, Phase IV (KMG-IV): sequencing the most valuable type-strain genomes for metagenomic binning, comparative biology and taxonomic classification.</title>
        <authorList>
            <person name="Goeker M."/>
        </authorList>
    </citation>
    <scope>NUCLEOTIDE SEQUENCE [LARGE SCALE GENOMIC DNA]</scope>
    <source>
        <strain evidence="1 2">DSM 16097</strain>
    </source>
</reference>
<sequence>MGAQDRPLGEARRRHHFYMADALRRFEFEMHSKIWFDNRIPPDWHEIATRRDSAKVRVTVRLDADVVKWFRSMGPGYQPRMNDVLSAFMHAKLAGLLHGDDTIEPFRDSWQSRMEVPKWGETERRRQRGE</sequence>
<evidence type="ECO:0000313" key="2">
    <source>
        <dbReference type="Proteomes" id="UP000245708"/>
    </source>
</evidence>
<gene>
    <name evidence="1" type="ORF">C7455_103171</name>
</gene>
<protein>
    <submittedName>
        <fullName evidence="1">BrnA antitoxin of type II toxin-antitoxin system</fullName>
    </submittedName>
</protein>
<dbReference type="Pfam" id="PF14384">
    <property type="entry name" value="BrnA_antitoxin"/>
    <property type="match status" value="1"/>
</dbReference>
<name>A0A316GJL5_9RHOB</name>